<reference evidence="3" key="1">
    <citation type="submission" date="2018-05" db="EMBL/GenBank/DDBJ databases">
        <title>Leptospira yasudae sp. nov. and Leptospira stimsonii sp. nov., two pathogenic species of the genus Leptospira isolated from environmental sources.</title>
        <authorList>
            <person name="Casanovas-Massana A."/>
            <person name="Hamond C."/>
            <person name="Santos L.A."/>
            <person name="Hacker K.P."/>
            <person name="Balassiano I."/>
            <person name="Medeiros M.A."/>
            <person name="Reis M.G."/>
            <person name="Ko A.I."/>
            <person name="Wunder E.A."/>
        </authorList>
    </citation>
    <scope>NUCLEOTIDE SEQUENCE [LARGE SCALE GENOMIC DNA]</scope>
    <source>
        <strain evidence="3">AMB6-RJ</strain>
    </source>
</reference>
<feature type="transmembrane region" description="Helical" evidence="1">
    <location>
        <begin position="318"/>
        <end position="340"/>
    </location>
</feature>
<evidence type="ECO:0000256" key="1">
    <source>
        <dbReference type="SAM" id="Phobius"/>
    </source>
</evidence>
<comment type="caution">
    <text evidence="2">The sequence shown here is derived from an EMBL/GenBank/DDBJ whole genome shotgun (WGS) entry which is preliminary data.</text>
</comment>
<feature type="transmembrane region" description="Helical" evidence="1">
    <location>
        <begin position="12"/>
        <end position="32"/>
    </location>
</feature>
<feature type="transmembrane region" description="Helical" evidence="1">
    <location>
        <begin position="355"/>
        <end position="377"/>
    </location>
</feature>
<keyword evidence="1" id="KW-0812">Transmembrane</keyword>
<feature type="transmembrane region" description="Helical" evidence="1">
    <location>
        <begin position="69"/>
        <end position="90"/>
    </location>
</feature>
<gene>
    <name evidence="2" type="ORF">DLM78_17670</name>
</gene>
<name>A0A8B3CMH2_9LEPT</name>
<evidence type="ECO:0008006" key="4">
    <source>
        <dbReference type="Google" id="ProtNLM"/>
    </source>
</evidence>
<feature type="transmembrane region" description="Helical" evidence="1">
    <location>
        <begin position="230"/>
        <end position="251"/>
    </location>
</feature>
<feature type="transmembrane region" description="Helical" evidence="1">
    <location>
        <begin position="38"/>
        <end position="57"/>
    </location>
</feature>
<feature type="transmembrane region" description="Helical" evidence="1">
    <location>
        <begin position="263"/>
        <end position="282"/>
    </location>
</feature>
<dbReference type="Proteomes" id="UP000266669">
    <property type="component" value="Unassembled WGS sequence"/>
</dbReference>
<keyword evidence="1" id="KW-1133">Transmembrane helix</keyword>
<sequence length="438" mass="50356">MIKRPLLISNFASTHIAGSIAFLLYISLFLFWKRLPGTQGLVLYLSAYLILFGIVLLPFSQKADDSDNLAGTWFWGILFRLTAILTFPVWEDDWARFLWDGYQTLETGTPYGKPPETFFSQENLPAWSTEILSRINHPEVPTIYGPCLQILFWISAFLFPGSLLGLKCIYFLIEIFGWSWMQKHLTKKDFRIVFWFPLLIIETYIQAHPDFLGLILLSGVYILNKEKKRFWIAGILLGIACSVKVFAWILLPFCLLRTKRVPFLLGFVTAFLSPYLFFRIQGGVGGDGLSIFLESWEFNSSLYAFLKWILGRIFFDTIAPWTVGLICLGLCGLGGLYFLIHSDSDEEKIVGNSFLWFFLFSPVVNPWYLLWSLFFWIRSRDLSGIVFSGVVVLSYVSGKNLSFSSGLQLYENPLWILILEYTLVGLAFFIPRFSLKNP</sequence>
<dbReference type="RefSeq" id="WP_118983116.1">
    <property type="nucleotide sequence ID" value="NZ_QHCS01000005.1"/>
</dbReference>
<protein>
    <recommendedName>
        <fullName evidence="4">DUF2029 domain-containing protein</fullName>
    </recommendedName>
</protein>
<accession>A0A8B3CMH2</accession>
<feature type="transmembrane region" description="Helical" evidence="1">
    <location>
        <begin position="150"/>
        <end position="173"/>
    </location>
</feature>
<evidence type="ECO:0000313" key="3">
    <source>
        <dbReference type="Proteomes" id="UP000266669"/>
    </source>
</evidence>
<evidence type="ECO:0000313" key="2">
    <source>
        <dbReference type="EMBL" id="RHX84546.1"/>
    </source>
</evidence>
<proteinExistence type="predicted"/>
<feature type="transmembrane region" description="Helical" evidence="1">
    <location>
        <begin position="414"/>
        <end position="435"/>
    </location>
</feature>
<dbReference type="AlphaFoldDB" id="A0A8B3CMH2"/>
<feature type="transmembrane region" description="Helical" evidence="1">
    <location>
        <begin position="194"/>
        <end position="224"/>
    </location>
</feature>
<keyword evidence="1" id="KW-0472">Membrane</keyword>
<dbReference type="EMBL" id="QHCS01000005">
    <property type="protein sequence ID" value="RHX84546.1"/>
    <property type="molecule type" value="Genomic_DNA"/>
</dbReference>
<feature type="transmembrane region" description="Helical" evidence="1">
    <location>
        <begin position="384"/>
        <end position="402"/>
    </location>
</feature>
<organism evidence="2 3">
    <name type="scientific">Leptospira stimsonii</name>
    <dbReference type="NCBI Taxonomy" id="2202203"/>
    <lineage>
        <taxon>Bacteria</taxon>
        <taxon>Pseudomonadati</taxon>
        <taxon>Spirochaetota</taxon>
        <taxon>Spirochaetia</taxon>
        <taxon>Leptospirales</taxon>
        <taxon>Leptospiraceae</taxon>
        <taxon>Leptospira</taxon>
    </lineage>
</organism>